<evidence type="ECO:0000313" key="11">
    <source>
        <dbReference type="EMBL" id="HIW78209.1"/>
    </source>
</evidence>
<dbReference type="NCBIfam" id="TIGR00194">
    <property type="entry name" value="uvrC"/>
    <property type="match status" value="1"/>
</dbReference>
<feature type="region of interest" description="Disordered" evidence="7">
    <location>
        <begin position="322"/>
        <end position="342"/>
    </location>
</feature>
<keyword evidence="1" id="KW-0963">Cytoplasm</keyword>
<dbReference type="PROSITE" id="PS50164">
    <property type="entry name" value="GIY_YIG"/>
    <property type="match status" value="1"/>
</dbReference>
<dbReference type="CDD" id="cd10434">
    <property type="entry name" value="GIY-YIG_UvrC_Cho"/>
    <property type="match status" value="1"/>
</dbReference>
<dbReference type="Gene3D" id="3.30.420.340">
    <property type="entry name" value="UvrC, RNAse H endonuclease domain"/>
    <property type="match status" value="1"/>
</dbReference>
<dbReference type="InterPro" id="IPR000305">
    <property type="entry name" value="GIY-YIG_endonuc"/>
</dbReference>
<gene>
    <name evidence="11" type="primary">uvrC</name>
    <name evidence="11" type="ORF">H9874_03585</name>
</gene>
<dbReference type="Pfam" id="PF02151">
    <property type="entry name" value="UVR"/>
    <property type="match status" value="1"/>
</dbReference>
<accession>A0A9D1U838</accession>
<dbReference type="PANTHER" id="PTHR30562">
    <property type="entry name" value="UVRC/OXIDOREDUCTASE"/>
    <property type="match status" value="1"/>
</dbReference>
<dbReference type="PANTHER" id="PTHR30562:SF1">
    <property type="entry name" value="UVRABC SYSTEM PROTEIN C"/>
    <property type="match status" value="1"/>
</dbReference>
<reference evidence="11" key="1">
    <citation type="journal article" date="2021" name="PeerJ">
        <title>Extensive microbial diversity within the chicken gut microbiome revealed by metagenomics and culture.</title>
        <authorList>
            <person name="Gilroy R."/>
            <person name="Ravi A."/>
            <person name="Getino M."/>
            <person name="Pursley I."/>
            <person name="Horton D.L."/>
            <person name="Alikhan N.F."/>
            <person name="Baker D."/>
            <person name="Gharbi K."/>
            <person name="Hall N."/>
            <person name="Watson M."/>
            <person name="Adriaenssens E.M."/>
            <person name="Foster-Nyarko E."/>
            <person name="Jarju S."/>
            <person name="Secka A."/>
            <person name="Antonio M."/>
            <person name="Oren A."/>
            <person name="Chaudhuri R.R."/>
            <person name="La Ragione R."/>
            <person name="Hildebrand F."/>
            <person name="Pallen M.J."/>
        </authorList>
    </citation>
    <scope>NUCLEOTIDE SEQUENCE</scope>
    <source>
        <strain evidence="11">ChiSxjej5B17-1746</strain>
    </source>
</reference>
<evidence type="ECO:0000259" key="10">
    <source>
        <dbReference type="PROSITE" id="PS50165"/>
    </source>
</evidence>
<keyword evidence="2" id="KW-0227">DNA damage</keyword>
<keyword evidence="5" id="KW-0234">DNA repair</keyword>
<feature type="domain" description="GIY-YIG" evidence="9">
    <location>
        <begin position="11"/>
        <end position="90"/>
    </location>
</feature>
<dbReference type="InterPro" id="IPR050066">
    <property type="entry name" value="UvrABC_protein_C"/>
</dbReference>
<dbReference type="AlphaFoldDB" id="A0A9D1U838"/>
<keyword evidence="3" id="KW-0228">DNA excision</keyword>
<dbReference type="Pfam" id="PF01541">
    <property type="entry name" value="GIY-YIG"/>
    <property type="match status" value="1"/>
</dbReference>
<dbReference type="GO" id="GO:0006289">
    <property type="term" value="P:nucleotide-excision repair"/>
    <property type="evidence" value="ECO:0007669"/>
    <property type="project" value="InterPro"/>
</dbReference>
<dbReference type="Proteomes" id="UP000824264">
    <property type="component" value="Unassembled WGS sequence"/>
</dbReference>
<dbReference type="EMBL" id="DXGI01000126">
    <property type="protein sequence ID" value="HIW78209.1"/>
    <property type="molecule type" value="Genomic_DNA"/>
</dbReference>
<dbReference type="HAMAP" id="MF_00203">
    <property type="entry name" value="UvrC"/>
    <property type="match status" value="1"/>
</dbReference>
<feature type="domain" description="UvrC family homology region profile" evidence="10">
    <location>
        <begin position="251"/>
        <end position="512"/>
    </location>
</feature>
<dbReference type="GO" id="GO:0009380">
    <property type="term" value="C:excinuclease repair complex"/>
    <property type="evidence" value="ECO:0007669"/>
    <property type="project" value="InterPro"/>
</dbReference>
<dbReference type="Gene3D" id="4.10.860.10">
    <property type="entry name" value="UVR domain"/>
    <property type="match status" value="1"/>
</dbReference>
<dbReference type="InterPro" id="IPR001943">
    <property type="entry name" value="UVR_dom"/>
</dbReference>
<dbReference type="Pfam" id="PF08459">
    <property type="entry name" value="UvrC_RNaseH_dom"/>
    <property type="match status" value="1"/>
</dbReference>
<keyword evidence="6" id="KW-0742">SOS response</keyword>
<dbReference type="Gene3D" id="3.40.1440.10">
    <property type="entry name" value="GIY-YIG endonuclease"/>
    <property type="match status" value="1"/>
</dbReference>
<organism evidence="11 12">
    <name type="scientific">Candidatus Bilophila faecipullorum</name>
    <dbReference type="NCBI Taxonomy" id="2838482"/>
    <lineage>
        <taxon>Bacteria</taxon>
        <taxon>Pseudomonadati</taxon>
        <taxon>Thermodesulfobacteriota</taxon>
        <taxon>Desulfovibrionia</taxon>
        <taxon>Desulfovibrionales</taxon>
        <taxon>Desulfovibrionaceae</taxon>
        <taxon>Bilophila</taxon>
    </lineage>
</organism>
<dbReference type="InterPro" id="IPR036876">
    <property type="entry name" value="UVR_dom_sf"/>
</dbReference>
<evidence type="ECO:0000259" key="8">
    <source>
        <dbReference type="PROSITE" id="PS50151"/>
    </source>
</evidence>
<dbReference type="Pfam" id="PF22920">
    <property type="entry name" value="UvrC_RNaseH"/>
    <property type="match status" value="1"/>
</dbReference>
<dbReference type="SUPFAM" id="SSF46600">
    <property type="entry name" value="C-terminal UvrC-binding domain of UvrB"/>
    <property type="match status" value="1"/>
</dbReference>
<name>A0A9D1U838_9BACT</name>
<evidence type="ECO:0000256" key="6">
    <source>
        <dbReference type="ARBA" id="ARBA00023236"/>
    </source>
</evidence>
<evidence type="ECO:0000259" key="9">
    <source>
        <dbReference type="PROSITE" id="PS50164"/>
    </source>
</evidence>
<evidence type="ECO:0000256" key="3">
    <source>
        <dbReference type="ARBA" id="ARBA00022769"/>
    </source>
</evidence>
<dbReference type="InterPro" id="IPR001162">
    <property type="entry name" value="UvrC_RNase_H_dom"/>
</dbReference>
<dbReference type="GO" id="GO:0009432">
    <property type="term" value="P:SOS response"/>
    <property type="evidence" value="ECO:0007669"/>
    <property type="project" value="UniProtKB-KW"/>
</dbReference>
<feature type="domain" description="UVR" evidence="8">
    <location>
        <begin position="200"/>
        <end position="235"/>
    </location>
</feature>
<protein>
    <submittedName>
        <fullName evidence="11">Excinuclease ABC subunit UvrC</fullName>
    </submittedName>
</protein>
<evidence type="ECO:0000256" key="5">
    <source>
        <dbReference type="ARBA" id="ARBA00023204"/>
    </source>
</evidence>
<evidence type="ECO:0000256" key="7">
    <source>
        <dbReference type="SAM" id="MobiDB-lite"/>
    </source>
</evidence>
<evidence type="ECO:0000256" key="4">
    <source>
        <dbReference type="ARBA" id="ARBA00022881"/>
    </source>
</evidence>
<keyword evidence="4" id="KW-0267">Excision nuclease</keyword>
<proteinExistence type="inferred from homology"/>
<comment type="caution">
    <text evidence="11">The sequence shown here is derived from an EMBL/GenBank/DDBJ whole genome shotgun (WGS) entry which is preliminary data.</text>
</comment>
<dbReference type="InterPro" id="IPR047296">
    <property type="entry name" value="GIY-YIG_UvrC_Cho"/>
</dbReference>
<dbReference type="GO" id="GO:0009381">
    <property type="term" value="F:excinuclease ABC activity"/>
    <property type="evidence" value="ECO:0007669"/>
    <property type="project" value="InterPro"/>
</dbReference>
<sequence length="617" mass="67924">MERPLSSTLPVTPGVYLYKDAQGRIIYVGKARNLRKRILSYFREASALTPKTVAMISHAASLETLSTTTEKEALLLEASLIKKHRPHYNIVLRDDKQYVLFRIAKDVPFPRLEVVRQARRDNARYFGPFTSGQAARETWKTIHRVFPLRRCADRAFKNRVRPCLYHHIGQCLAPCTENVSPEDYGLLIHRVELLLAGRSRELVDMLRRNMADASEALDYEQAAVYRDQIKAIERTVERQSVVLPEGGNMDVAGVVPARGGLALGLLFVREGRLVDGRTFFWPDLELAEGPELLWSFLGQFYGPQTSIPPRIVVPWLPGDTAPLEADAPAPENGGMEDAAPDEAESLDALEAALADARGGIVRIAKPRNAAEARLVDMAASNAREAAVTKAETPISERLAAAFAPAFATGRAVTDAPDTVPVPPRPIRRIECVDVSHTGGASTRVGMVVFEDGQPQKSDYRTYALEGEEACNGDDYAALAAWMRRRLESGPPWADLVLIDGGRGQVSAVQRVVRDSGCEGLFLLAGIAKARDDQGRADRRAGNIGDRIFLPGRSNPLPLRDGSAELLFLQHIRDTAHHFVIGRHRRARAGAALSAELLRVPGVGMATARLLWDHFKVL</sequence>
<reference evidence="11" key="2">
    <citation type="submission" date="2021-04" db="EMBL/GenBank/DDBJ databases">
        <authorList>
            <person name="Gilroy R."/>
        </authorList>
    </citation>
    <scope>NUCLEOTIDE SEQUENCE</scope>
    <source>
        <strain evidence="11">ChiSxjej5B17-1746</strain>
    </source>
</reference>
<dbReference type="SMART" id="SM00465">
    <property type="entry name" value="GIYc"/>
    <property type="match status" value="1"/>
</dbReference>
<dbReference type="InterPro" id="IPR038476">
    <property type="entry name" value="UvrC_RNase_H_dom_sf"/>
</dbReference>
<evidence type="ECO:0000256" key="2">
    <source>
        <dbReference type="ARBA" id="ARBA00022763"/>
    </source>
</evidence>
<dbReference type="InterPro" id="IPR035901">
    <property type="entry name" value="GIY-YIG_endonuc_sf"/>
</dbReference>
<dbReference type="PROSITE" id="PS50151">
    <property type="entry name" value="UVR"/>
    <property type="match status" value="1"/>
</dbReference>
<dbReference type="SUPFAM" id="SSF82771">
    <property type="entry name" value="GIY-YIG endonuclease"/>
    <property type="match status" value="1"/>
</dbReference>
<evidence type="ECO:0000256" key="1">
    <source>
        <dbReference type="ARBA" id="ARBA00022490"/>
    </source>
</evidence>
<dbReference type="FunFam" id="3.40.1440.10:FF:000001">
    <property type="entry name" value="UvrABC system protein C"/>
    <property type="match status" value="1"/>
</dbReference>
<evidence type="ECO:0000313" key="12">
    <source>
        <dbReference type="Proteomes" id="UP000824264"/>
    </source>
</evidence>
<dbReference type="InterPro" id="IPR004791">
    <property type="entry name" value="UvrC"/>
</dbReference>
<dbReference type="PROSITE" id="PS50165">
    <property type="entry name" value="UVRC"/>
    <property type="match status" value="1"/>
</dbReference>
<feature type="non-terminal residue" evidence="11">
    <location>
        <position position="617"/>
    </location>
</feature>